<dbReference type="SUPFAM" id="SSF55961">
    <property type="entry name" value="Bet v1-like"/>
    <property type="match status" value="1"/>
</dbReference>
<reference evidence="2 3" key="1">
    <citation type="journal article" date="2019" name="Int. J. Syst. Evol. Microbiol.">
        <title>The Global Catalogue of Microorganisms (GCM) 10K type strain sequencing project: providing services to taxonomists for standard genome sequencing and annotation.</title>
        <authorList>
            <consortium name="The Broad Institute Genomics Platform"/>
            <consortium name="The Broad Institute Genome Sequencing Center for Infectious Disease"/>
            <person name="Wu L."/>
            <person name="Ma J."/>
        </authorList>
    </citation>
    <scope>NUCLEOTIDE SEQUENCE [LARGE SCALE GENOMIC DNA]</scope>
    <source>
        <strain evidence="2 3">JCM 13250</strain>
    </source>
</reference>
<protein>
    <submittedName>
        <fullName evidence="2">SRPBCC family protein</fullName>
    </submittedName>
</protein>
<comment type="caution">
    <text evidence="2">The sequence shown here is derived from an EMBL/GenBank/DDBJ whole genome shotgun (WGS) entry which is preliminary data.</text>
</comment>
<dbReference type="Proteomes" id="UP001500218">
    <property type="component" value="Unassembled WGS sequence"/>
</dbReference>
<evidence type="ECO:0000313" key="2">
    <source>
        <dbReference type="EMBL" id="GAA1781877.1"/>
    </source>
</evidence>
<dbReference type="Gene3D" id="3.30.530.20">
    <property type="match status" value="1"/>
</dbReference>
<accession>A0ABN2LAU8</accession>
<evidence type="ECO:0000256" key="1">
    <source>
        <dbReference type="SAM" id="MobiDB-lite"/>
    </source>
</evidence>
<feature type="region of interest" description="Disordered" evidence="1">
    <location>
        <begin position="142"/>
        <end position="163"/>
    </location>
</feature>
<dbReference type="CDD" id="cd07812">
    <property type="entry name" value="SRPBCC"/>
    <property type="match status" value="1"/>
</dbReference>
<keyword evidence="3" id="KW-1185">Reference proteome</keyword>
<gene>
    <name evidence="2" type="ORF">GCM10009682_00180</name>
</gene>
<dbReference type="RefSeq" id="WP_344124918.1">
    <property type="nucleotide sequence ID" value="NZ_BAAALT010000001.1"/>
</dbReference>
<dbReference type="InterPro" id="IPR023393">
    <property type="entry name" value="START-like_dom_sf"/>
</dbReference>
<dbReference type="EMBL" id="BAAALT010000001">
    <property type="protein sequence ID" value="GAA1781877.1"/>
    <property type="molecule type" value="Genomic_DNA"/>
</dbReference>
<dbReference type="InterPro" id="IPR019587">
    <property type="entry name" value="Polyketide_cyclase/dehydratase"/>
</dbReference>
<evidence type="ECO:0000313" key="3">
    <source>
        <dbReference type="Proteomes" id="UP001500218"/>
    </source>
</evidence>
<feature type="compositionally biased region" description="Basic and acidic residues" evidence="1">
    <location>
        <begin position="142"/>
        <end position="155"/>
    </location>
</feature>
<organism evidence="2 3">
    <name type="scientific">Luedemannella flava</name>
    <dbReference type="NCBI Taxonomy" id="349316"/>
    <lineage>
        <taxon>Bacteria</taxon>
        <taxon>Bacillati</taxon>
        <taxon>Actinomycetota</taxon>
        <taxon>Actinomycetes</taxon>
        <taxon>Micromonosporales</taxon>
        <taxon>Micromonosporaceae</taxon>
        <taxon>Luedemannella</taxon>
    </lineage>
</organism>
<dbReference type="Pfam" id="PF10604">
    <property type="entry name" value="Polyketide_cyc2"/>
    <property type="match status" value="1"/>
</dbReference>
<proteinExistence type="predicted"/>
<name>A0ABN2LAU8_9ACTN</name>
<sequence length="163" mass="18340">MAHTERTIAVPPDQVFAVLADGWTYADWVVGTTHIRDVDADWPAPGAKIHHKVGPWPVSLHDETVVLKADPPDRLVLRPRIRPFGELTVVFRLAPSGRDGTRVVLEEDIAKGPLRWVRNKLNDLLMHGRNKETLRRLADIAEHRPARRTGDEHQDSAGMARHA</sequence>